<evidence type="ECO:0000256" key="6">
    <source>
        <dbReference type="SAM" id="MobiDB-lite"/>
    </source>
</evidence>
<evidence type="ECO:0000259" key="8">
    <source>
        <dbReference type="Pfam" id="PF00892"/>
    </source>
</evidence>
<feature type="transmembrane region" description="Helical" evidence="7">
    <location>
        <begin position="278"/>
        <end position="295"/>
    </location>
</feature>
<feature type="domain" description="EamA" evidence="8">
    <location>
        <begin position="40"/>
        <end position="171"/>
    </location>
</feature>
<dbReference type="GO" id="GO:0005886">
    <property type="term" value="C:plasma membrane"/>
    <property type="evidence" value="ECO:0007669"/>
    <property type="project" value="UniProtKB-SubCell"/>
</dbReference>
<organism evidence="9 10">
    <name type="scientific">Desulfocicer vacuolatum DSM 3385</name>
    <dbReference type="NCBI Taxonomy" id="1121400"/>
    <lineage>
        <taxon>Bacteria</taxon>
        <taxon>Pseudomonadati</taxon>
        <taxon>Thermodesulfobacteriota</taxon>
        <taxon>Desulfobacteria</taxon>
        <taxon>Desulfobacterales</taxon>
        <taxon>Desulfobacteraceae</taxon>
        <taxon>Desulfocicer</taxon>
    </lineage>
</organism>
<dbReference type="RefSeq" id="WP_232367158.1">
    <property type="nucleotide sequence ID" value="NZ_FWXY01000014.1"/>
</dbReference>
<evidence type="ECO:0000256" key="3">
    <source>
        <dbReference type="ARBA" id="ARBA00022692"/>
    </source>
</evidence>
<dbReference type="InterPro" id="IPR000620">
    <property type="entry name" value="EamA_dom"/>
</dbReference>
<keyword evidence="3 7" id="KW-0812">Transmembrane</keyword>
<dbReference type="InterPro" id="IPR037185">
    <property type="entry name" value="EmrE-like"/>
</dbReference>
<evidence type="ECO:0000256" key="5">
    <source>
        <dbReference type="ARBA" id="ARBA00023136"/>
    </source>
</evidence>
<feature type="transmembrane region" description="Helical" evidence="7">
    <location>
        <begin position="99"/>
        <end position="120"/>
    </location>
</feature>
<keyword evidence="10" id="KW-1185">Reference proteome</keyword>
<feature type="transmembrane region" description="Helical" evidence="7">
    <location>
        <begin position="63"/>
        <end position="87"/>
    </location>
</feature>
<dbReference type="InterPro" id="IPR050638">
    <property type="entry name" value="AA-Vitamin_Transporters"/>
</dbReference>
<dbReference type="AlphaFoldDB" id="A0A1W2CYA0"/>
<dbReference type="Pfam" id="PF00892">
    <property type="entry name" value="EamA"/>
    <property type="match status" value="2"/>
</dbReference>
<reference evidence="9 10" key="1">
    <citation type="submission" date="2017-04" db="EMBL/GenBank/DDBJ databases">
        <authorList>
            <person name="Afonso C.L."/>
            <person name="Miller P.J."/>
            <person name="Scott M.A."/>
            <person name="Spackman E."/>
            <person name="Goraichik I."/>
            <person name="Dimitrov K.M."/>
            <person name="Suarez D.L."/>
            <person name="Swayne D.E."/>
        </authorList>
    </citation>
    <scope>NUCLEOTIDE SEQUENCE [LARGE SCALE GENOMIC DNA]</scope>
    <source>
        <strain evidence="9 10">DSM 3385</strain>
    </source>
</reference>
<dbReference type="PANTHER" id="PTHR32322">
    <property type="entry name" value="INNER MEMBRANE TRANSPORTER"/>
    <property type="match status" value="1"/>
</dbReference>
<feature type="transmembrane region" description="Helical" evidence="7">
    <location>
        <begin position="214"/>
        <end position="233"/>
    </location>
</feature>
<dbReference type="Proteomes" id="UP000192418">
    <property type="component" value="Unassembled WGS sequence"/>
</dbReference>
<keyword evidence="5 7" id="KW-0472">Membrane</keyword>
<evidence type="ECO:0000313" key="9">
    <source>
        <dbReference type="EMBL" id="SMC90249.1"/>
    </source>
</evidence>
<feature type="region of interest" description="Disordered" evidence="6">
    <location>
        <begin position="1"/>
        <end position="21"/>
    </location>
</feature>
<dbReference type="SUPFAM" id="SSF103481">
    <property type="entry name" value="Multidrug resistance efflux transporter EmrE"/>
    <property type="match status" value="2"/>
</dbReference>
<evidence type="ECO:0000256" key="2">
    <source>
        <dbReference type="ARBA" id="ARBA00022475"/>
    </source>
</evidence>
<feature type="domain" description="EamA" evidence="8">
    <location>
        <begin position="183"/>
        <end position="317"/>
    </location>
</feature>
<gene>
    <name evidence="9" type="ORF">SAMN02746065_11474</name>
</gene>
<feature type="transmembrane region" description="Helical" evidence="7">
    <location>
        <begin position="34"/>
        <end position="51"/>
    </location>
</feature>
<name>A0A1W2CYA0_9BACT</name>
<feature type="transmembrane region" description="Helical" evidence="7">
    <location>
        <begin position="245"/>
        <end position="266"/>
    </location>
</feature>
<evidence type="ECO:0000256" key="7">
    <source>
        <dbReference type="SAM" id="Phobius"/>
    </source>
</evidence>
<dbReference type="STRING" id="1121400.SAMN02746065_11474"/>
<evidence type="ECO:0000256" key="1">
    <source>
        <dbReference type="ARBA" id="ARBA00004651"/>
    </source>
</evidence>
<comment type="subcellular location">
    <subcellularLocation>
        <location evidence="1">Cell membrane</location>
        <topology evidence="1">Multi-pass membrane protein</topology>
    </subcellularLocation>
</comment>
<keyword evidence="4 7" id="KW-1133">Transmembrane helix</keyword>
<feature type="transmembrane region" description="Helical" evidence="7">
    <location>
        <begin position="301"/>
        <end position="321"/>
    </location>
</feature>
<feature type="transmembrane region" description="Helical" evidence="7">
    <location>
        <begin position="183"/>
        <end position="202"/>
    </location>
</feature>
<feature type="transmembrane region" description="Helical" evidence="7">
    <location>
        <begin position="158"/>
        <end position="177"/>
    </location>
</feature>
<accession>A0A1W2CYA0</accession>
<feature type="transmembrane region" description="Helical" evidence="7">
    <location>
        <begin position="126"/>
        <end position="146"/>
    </location>
</feature>
<evidence type="ECO:0000313" key="10">
    <source>
        <dbReference type="Proteomes" id="UP000192418"/>
    </source>
</evidence>
<evidence type="ECO:0000256" key="4">
    <source>
        <dbReference type="ARBA" id="ARBA00022989"/>
    </source>
</evidence>
<proteinExistence type="predicted"/>
<dbReference type="EMBL" id="FWXY01000014">
    <property type="protein sequence ID" value="SMC90249.1"/>
    <property type="molecule type" value="Genomic_DNA"/>
</dbReference>
<dbReference type="PANTHER" id="PTHR32322:SF18">
    <property type="entry name" value="S-ADENOSYLMETHIONINE_S-ADENOSYLHOMOCYSTEINE TRANSPORTER"/>
    <property type="match status" value="1"/>
</dbReference>
<keyword evidence="2" id="KW-1003">Cell membrane</keyword>
<sequence>MLRTKELPEGVIRSNPDMKTDTTVSPCQGPINNLPLGASLYATFLCILFGANPTAIKISLEGFGIFTVAGLRFSIAALALILWAALTRRPLALKSKKQVLQMGKLALIFITQITCFYTGLSKTTASHGTLIANLLPFIVLILAHFYIPGDRITMKKSIGIVFGFSGVLCLLLDQGGFSGEIHRGDFFVFVAVSLWGCNAVYLKRIIADYHAVQVTVYPMLFSIPFFFMAGWFWDAPMVGTIDTSVFLSILYQSLVTAAYGFISWNLMLQKFGATAMHTFVFIMPVSGVFFGVSLLGEPLTAALIMSIILIATGIMVVHLHLPRQKKQALPMVKQ</sequence>
<protein>
    <submittedName>
        <fullName evidence="9">Permease of the drug/metabolite transporter (DMT) superfamily</fullName>
    </submittedName>
</protein>